<sequence length="22" mass="2321">MAIVGIAISEEVRMTGAEWEAG</sequence>
<dbReference type="Proteomes" id="UP000245698">
    <property type="component" value="Unassembled WGS sequence"/>
</dbReference>
<organism evidence="1 2">
    <name type="scientific">Mesorhizobium delmotii</name>
    <dbReference type="NCBI Taxonomy" id="1631247"/>
    <lineage>
        <taxon>Bacteria</taxon>
        <taxon>Pseudomonadati</taxon>
        <taxon>Pseudomonadota</taxon>
        <taxon>Alphaproteobacteria</taxon>
        <taxon>Hyphomicrobiales</taxon>
        <taxon>Phyllobacteriaceae</taxon>
        <taxon>Mesorhizobium</taxon>
    </lineage>
</organism>
<reference evidence="2" key="1">
    <citation type="submission" date="2016-12" db="EMBL/GenBank/DDBJ databases">
        <authorList>
            <person name="Brunel B."/>
        </authorList>
    </citation>
    <scope>NUCLEOTIDE SEQUENCE [LARGE SCALE GENOMIC DNA]</scope>
</reference>
<proteinExistence type="predicted"/>
<dbReference type="AlphaFoldDB" id="A0A2P9AQD1"/>
<evidence type="ECO:0000313" key="1">
    <source>
        <dbReference type="EMBL" id="SJM33316.1"/>
    </source>
</evidence>
<name>A0A2P9AQD1_9HYPH</name>
<keyword evidence="2" id="KW-1185">Reference proteome</keyword>
<protein>
    <submittedName>
        <fullName evidence="1">Uncharacterized protein</fullName>
    </submittedName>
</protein>
<gene>
    <name evidence="1" type="ORF">BQ8482_340212</name>
</gene>
<dbReference type="EMBL" id="FUIG01000042">
    <property type="protein sequence ID" value="SJM33316.1"/>
    <property type="molecule type" value="Genomic_DNA"/>
</dbReference>
<evidence type="ECO:0000313" key="2">
    <source>
        <dbReference type="Proteomes" id="UP000245698"/>
    </source>
</evidence>
<accession>A0A2P9AQD1</accession>